<proteinExistence type="predicted"/>
<dbReference type="AlphaFoldDB" id="A0A922HMG4"/>
<keyword evidence="2" id="KW-1185">Reference proteome</keyword>
<evidence type="ECO:0000313" key="2">
    <source>
        <dbReference type="Proteomes" id="UP000790347"/>
    </source>
</evidence>
<evidence type="ECO:0000313" key="1">
    <source>
        <dbReference type="EMBL" id="KAH9493777.1"/>
    </source>
</evidence>
<reference evidence="1" key="1">
    <citation type="submission" date="2013-05" db="EMBL/GenBank/DDBJ databases">
        <authorList>
            <person name="Yim A.K.Y."/>
            <person name="Chan T.F."/>
            <person name="Ji K.M."/>
            <person name="Liu X.Y."/>
            <person name="Zhou J.W."/>
            <person name="Li R.Q."/>
            <person name="Yang K.Y."/>
            <person name="Li J."/>
            <person name="Li M."/>
            <person name="Law P.T.W."/>
            <person name="Wu Y.L."/>
            <person name="Cai Z.L."/>
            <person name="Qin H."/>
            <person name="Bao Y."/>
            <person name="Leung R.K.K."/>
            <person name="Ng P.K.S."/>
            <person name="Zou J."/>
            <person name="Zhong X.J."/>
            <person name="Ran P.X."/>
            <person name="Zhong N.S."/>
            <person name="Liu Z.G."/>
            <person name="Tsui S.K.W."/>
        </authorList>
    </citation>
    <scope>NUCLEOTIDE SEQUENCE</scope>
    <source>
        <strain evidence="1">Derf</strain>
        <tissue evidence="1">Whole organism</tissue>
    </source>
</reference>
<comment type="caution">
    <text evidence="1">The sequence shown here is derived from an EMBL/GenBank/DDBJ whole genome shotgun (WGS) entry which is preliminary data.</text>
</comment>
<dbReference type="Proteomes" id="UP000790347">
    <property type="component" value="Unassembled WGS sequence"/>
</dbReference>
<dbReference type="EMBL" id="ASGP02000008">
    <property type="protein sequence ID" value="KAH9493777.1"/>
    <property type="molecule type" value="Genomic_DNA"/>
</dbReference>
<gene>
    <name evidence="1" type="ORF">DERF_014506</name>
</gene>
<sequence>MARFFIITINNERMEIQTQVKPKKNPDLASSSAKNYPTMKIFLFILIQKQKQRQEVKNHPFDNRLKQFINTSIDR</sequence>
<organism evidence="1 2">
    <name type="scientific">Dermatophagoides farinae</name>
    <name type="common">American house dust mite</name>
    <dbReference type="NCBI Taxonomy" id="6954"/>
    <lineage>
        <taxon>Eukaryota</taxon>
        <taxon>Metazoa</taxon>
        <taxon>Ecdysozoa</taxon>
        <taxon>Arthropoda</taxon>
        <taxon>Chelicerata</taxon>
        <taxon>Arachnida</taxon>
        <taxon>Acari</taxon>
        <taxon>Acariformes</taxon>
        <taxon>Sarcoptiformes</taxon>
        <taxon>Astigmata</taxon>
        <taxon>Psoroptidia</taxon>
        <taxon>Analgoidea</taxon>
        <taxon>Pyroglyphidae</taxon>
        <taxon>Dermatophagoidinae</taxon>
        <taxon>Dermatophagoides</taxon>
    </lineage>
</organism>
<reference evidence="1" key="2">
    <citation type="journal article" date="2022" name="Res Sq">
        <title>Comparative Genomics Reveals Insights into the Divergent Evolution of Astigmatic Mites and Household Pest Adaptations.</title>
        <authorList>
            <person name="Xiong Q."/>
            <person name="Wan A.T.-Y."/>
            <person name="Liu X.-Y."/>
            <person name="Fung C.S.-H."/>
            <person name="Xiao X."/>
            <person name="Malainual N."/>
            <person name="Hou J."/>
            <person name="Wang L."/>
            <person name="Wang M."/>
            <person name="Yang K."/>
            <person name="Cui Y."/>
            <person name="Leung E."/>
            <person name="Nong W."/>
            <person name="Shin S.-K."/>
            <person name="Au S."/>
            <person name="Jeong K.Y."/>
            <person name="Chew F.T."/>
            <person name="Hui J."/>
            <person name="Leung T.F."/>
            <person name="Tungtrongchitr A."/>
            <person name="Zhong N."/>
            <person name="Liu Z."/>
            <person name="Tsui S."/>
        </authorList>
    </citation>
    <scope>NUCLEOTIDE SEQUENCE</scope>
    <source>
        <strain evidence="1">Derf</strain>
        <tissue evidence="1">Whole organism</tissue>
    </source>
</reference>
<name>A0A922HMG4_DERFA</name>
<protein>
    <submittedName>
        <fullName evidence="1">Uncharacterized protein</fullName>
    </submittedName>
</protein>
<accession>A0A922HMG4</accession>